<keyword evidence="9 10" id="KW-0472">Membrane</keyword>
<keyword evidence="8 10" id="KW-0333">Golgi apparatus</keyword>
<accession>A0A5N5SZ90</accession>
<feature type="domain" description="Fringe-like glycosyltransferase" evidence="11">
    <location>
        <begin position="106"/>
        <end position="294"/>
    </location>
</feature>
<evidence type="ECO:0000256" key="3">
    <source>
        <dbReference type="ARBA" id="ARBA00022676"/>
    </source>
</evidence>
<evidence type="ECO:0000256" key="2">
    <source>
        <dbReference type="ARBA" id="ARBA00009239"/>
    </source>
</evidence>
<sequence length="570" mass="66473">MFKNFKKRNLSPKNLKSNPYAYSLPQNNSSDLIEIPTKLKSVWFNNGILPNRRKQNIYITFFLGIILGFLLTNFIKYYIILPSTCLENNLRKNDPLSSSSETFEAVKNNLIYIGVMTANKYLNSRAKTIYETWGKNIPGDIGFFSSENSETEVDIPLIKLKGVDDVYPPQKKSFMMIKYMYDNFINDYEYFMRADDDVYIRTDRLEKFLKSVNSSKPHYIGQAGRGNQDEFGHLALSNKENFCMGGPGMIFSRETIKKMAPNIRSCIKNLRSTHEDVEIGRCVQKFAGIPCTWSYESLIIKEKEYEMIEATRELHKFSHELKAKTPTVDDAKDGVFIDHLGIEPNLLKWKPKKAQEVLEWDFYARNAYQVKDVNPKHRLTAYVNDSLNDVVRDVMETINRLSKERGRIIDFKGILYGYKRLNPAYAAEYVMDLLLVFKKYRGKKMTVPVRRHTYLQVPFGPLYVKEFGVEDVNNRSVVVKEEKESLILPQRLKKAVEWFMNPEMKDVKRLETFQRFIGDFQKVCLMRSEEVSLVIVSFRPKLGSEDTRKKVEDIVEALQKEYPTTRMLCN</sequence>
<keyword evidence="3" id="KW-0328">Glycosyltransferase</keyword>
<comment type="similarity">
    <text evidence="2 10">Belongs to the chondroitin N-acetylgalactosaminyltransferase family.</text>
</comment>
<evidence type="ECO:0000256" key="9">
    <source>
        <dbReference type="ARBA" id="ARBA00023136"/>
    </source>
</evidence>
<dbReference type="PANTHER" id="PTHR12369">
    <property type="entry name" value="CHONDROITIN SYNTHASE"/>
    <property type="match status" value="1"/>
</dbReference>
<dbReference type="EMBL" id="SEYY01017939">
    <property type="protein sequence ID" value="KAB7499534.1"/>
    <property type="molecule type" value="Genomic_DNA"/>
</dbReference>
<gene>
    <name evidence="12" type="primary">CHSY1</name>
    <name evidence="12" type="ORF">Anas_12291</name>
</gene>
<organism evidence="12 13">
    <name type="scientific">Armadillidium nasatum</name>
    <dbReference type="NCBI Taxonomy" id="96803"/>
    <lineage>
        <taxon>Eukaryota</taxon>
        <taxon>Metazoa</taxon>
        <taxon>Ecdysozoa</taxon>
        <taxon>Arthropoda</taxon>
        <taxon>Crustacea</taxon>
        <taxon>Multicrustacea</taxon>
        <taxon>Malacostraca</taxon>
        <taxon>Eumalacostraca</taxon>
        <taxon>Peracarida</taxon>
        <taxon>Isopoda</taxon>
        <taxon>Oniscidea</taxon>
        <taxon>Crinocheta</taxon>
        <taxon>Armadillidiidae</taxon>
        <taxon>Armadillidium</taxon>
    </lineage>
</organism>
<dbReference type="InterPro" id="IPR008428">
    <property type="entry name" value="Chond_GalNAc"/>
</dbReference>
<keyword evidence="5 10" id="KW-0812">Transmembrane</keyword>
<keyword evidence="4 10" id="KW-0808">Transferase</keyword>
<keyword evidence="7 10" id="KW-1133">Transmembrane helix</keyword>
<evidence type="ECO:0000256" key="8">
    <source>
        <dbReference type="ARBA" id="ARBA00023034"/>
    </source>
</evidence>
<dbReference type="OrthoDB" id="431432at2759"/>
<feature type="transmembrane region" description="Helical" evidence="10">
    <location>
        <begin position="57"/>
        <end position="79"/>
    </location>
</feature>
<dbReference type="GO" id="GO:0047238">
    <property type="term" value="F:glucuronosyl-N-acetylgalactosaminyl-proteoglycan 4-beta-N-acetylgalactosaminyltransferase activity"/>
    <property type="evidence" value="ECO:0007669"/>
    <property type="project" value="TreeGrafter"/>
</dbReference>
<reference evidence="12 13" key="1">
    <citation type="journal article" date="2019" name="PLoS Biol.">
        <title>Sex chromosomes control vertical transmission of feminizing Wolbachia symbionts in an isopod.</title>
        <authorList>
            <person name="Becking T."/>
            <person name="Chebbi M.A."/>
            <person name="Giraud I."/>
            <person name="Moumen B."/>
            <person name="Laverre T."/>
            <person name="Caubet Y."/>
            <person name="Peccoud J."/>
            <person name="Gilbert C."/>
            <person name="Cordaux R."/>
        </authorList>
    </citation>
    <scope>NUCLEOTIDE SEQUENCE [LARGE SCALE GENOMIC DNA]</scope>
    <source>
        <strain evidence="12">ANa2</strain>
        <tissue evidence="12">Whole body excluding digestive tract and cuticle</tissue>
    </source>
</reference>
<dbReference type="InterPro" id="IPR003378">
    <property type="entry name" value="Fringe-like_glycosylTrfase"/>
</dbReference>
<comment type="subcellular location">
    <subcellularLocation>
        <location evidence="1 10">Golgi apparatus</location>
        <location evidence="1 10">Golgi stack membrane</location>
        <topology evidence="1 10">Single-pass type II membrane protein</topology>
    </subcellularLocation>
</comment>
<dbReference type="Pfam" id="PF05679">
    <property type="entry name" value="CHGN"/>
    <property type="match status" value="1"/>
</dbReference>
<dbReference type="Pfam" id="PF02434">
    <property type="entry name" value="Fringe"/>
    <property type="match status" value="1"/>
</dbReference>
<evidence type="ECO:0000256" key="7">
    <source>
        <dbReference type="ARBA" id="ARBA00022989"/>
    </source>
</evidence>
<comment type="caution">
    <text evidence="12">The sequence shown here is derived from an EMBL/GenBank/DDBJ whole genome shotgun (WGS) entry which is preliminary data.</text>
</comment>
<name>A0A5N5SZ90_9CRUS</name>
<evidence type="ECO:0000256" key="1">
    <source>
        <dbReference type="ARBA" id="ARBA00004447"/>
    </source>
</evidence>
<dbReference type="EC" id="2.4.1.-" evidence="10"/>
<dbReference type="PANTHER" id="PTHR12369:SF11">
    <property type="entry name" value="HEXOSYLTRANSFERASE"/>
    <property type="match status" value="1"/>
</dbReference>
<dbReference type="Proteomes" id="UP000326759">
    <property type="component" value="Unassembled WGS sequence"/>
</dbReference>
<keyword evidence="13" id="KW-1185">Reference proteome</keyword>
<protein>
    <recommendedName>
        <fullName evidence="10">Hexosyltransferase</fullName>
        <ecNumber evidence="10">2.4.1.-</ecNumber>
    </recommendedName>
</protein>
<evidence type="ECO:0000313" key="13">
    <source>
        <dbReference type="Proteomes" id="UP000326759"/>
    </source>
</evidence>
<evidence type="ECO:0000256" key="4">
    <source>
        <dbReference type="ARBA" id="ARBA00022679"/>
    </source>
</evidence>
<dbReference type="SUPFAM" id="SSF53448">
    <property type="entry name" value="Nucleotide-diphospho-sugar transferases"/>
    <property type="match status" value="1"/>
</dbReference>
<dbReference type="Gene3D" id="3.90.550.50">
    <property type="match status" value="1"/>
</dbReference>
<evidence type="ECO:0000256" key="5">
    <source>
        <dbReference type="ARBA" id="ARBA00022692"/>
    </source>
</evidence>
<dbReference type="InterPro" id="IPR029044">
    <property type="entry name" value="Nucleotide-diphossugar_trans"/>
</dbReference>
<dbReference type="AlphaFoldDB" id="A0A5N5SZ90"/>
<evidence type="ECO:0000256" key="10">
    <source>
        <dbReference type="RuleBase" id="RU364016"/>
    </source>
</evidence>
<evidence type="ECO:0000313" key="12">
    <source>
        <dbReference type="EMBL" id="KAB7499534.1"/>
    </source>
</evidence>
<dbReference type="InterPro" id="IPR051227">
    <property type="entry name" value="CS_glycosyltransferase"/>
</dbReference>
<evidence type="ECO:0000259" key="11">
    <source>
        <dbReference type="Pfam" id="PF02434"/>
    </source>
</evidence>
<evidence type="ECO:0000256" key="6">
    <source>
        <dbReference type="ARBA" id="ARBA00022968"/>
    </source>
</evidence>
<proteinExistence type="inferred from homology"/>
<dbReference type="GO" id="GO:0032580">
    <property type="term" value="C:Golgi cisterna membrane"/>
    <property type="evidence" value="ECO:0007669"/>
    <property type="project" value="UniProtKB-SubCell"/>
</dbReference>
<keyword evidence="6 10" id="KW-0735">Signal-anchor</keyword>